<dbReference type="Proteomes" id="UP000540929">
    <property type="component" value="Unassembled WGS sequence"/>
</dbReference>
<keyword evidence="2" id="KW-1185">Reference proteome</keyword>
<name>A0A7Y9WR99_9BURK</name>
<organism evidence="1 2">
    <name type="scientific">Paraburkholderia bryophila</name>
    <dbReference type="NCBI Taxonomy" id="420952"/>
    <lineage>
        <taxon>Bacteria</taxon>
        <taxon>Pseudomonadati</taxon>
        <taxon>Pseudomonadota</taxon>
        <taxon>Betaproteobacteria</taxon>
        <taxon>Burkholderiales</taxon>
        <taxon>Burkholderiaceae</taxon>
        <taxon>Paraburkholderia</taxon>
    </lineage>
</organism>
<dbReference type="EMBL" id="JACCAS010000002">
    <property type="protein sequence ID" value="NYH25108.1"/>
    <property type="molecule type" value="Genomic_DNA"/>
</dbReference>
<protein>
    <submittedName>
        <fullName evidence="1">Uncharacterized protein</fullName>
    </submittedName>
</protein>
<proteinExistence type="predicted"/>
<comment type="caution">
    <text evidence="1">The sequence shown here is derived from an EMBL/GenBank/DDBJ whole genome shotgun (WGS) entry which is preliminary data.</text>
</comment>
<sequence length="43" mass="4652">MTNRKAKVCGGTGIWGELEAIDAGAIQFAKRERIFARVEASSI</sequence>
<accession>A0A7Y9WR99</accession>
<evidence type="ECO:0000313" key="2">
    <source>
        <dbReference type="Proteomes" id="UP000540929"/>
    </source>
</evidence>
<dbReference type="AlphaFoldDB" id="A0A7Y9WR99"/>
<evidence type="ECO:0000313" key="1">
    <source>
        <dbReference type="EMBL" id="NYH25108.1"/>
    </source>
</evidence>
<reference evidence="1 2" key="1">
    <citation type="submission" date="2020-07" db="EMBL/GenBank/DDBJ databases">
        <title>Exploring microbial biodiversity for novel pathways involved in the catabolism of aromatic compounds derived from lignin.</title>
        <authorList>
            <person name="Elkins J."/>
        </authorList>
    </citation>
    <scope>NUCLEOTIDE SEQUENCE [LARGE SCALE GENOMIC DNA]</scope>
    <source>
        <strain evidence="1 2">H2C3C</strain>
    </source>
</reference>
<gene>
    <name evidence="1" type="ORF">GGD40_004679</name>
</gene>